<dbReference type="PANTHER" id="PTHR24148">
    <property type="entry name" value="ANKYRIN REPEAT DOMAIN-CONTAINING PROTEIN 39 HOMOLOG-RELATED"/>
    <property type="match status" value="1"/>
</dbReference>
<dbReference type="PANTHER" id="PTHR24148:SF64">
    <property type="entry name" value="HETEROKARYON INCOMPATIBILITY DOMAIN-CONTAINING PROTEIN"/>
    <property type="match status" value="1"/>
</dbReference>
<dbReference type="Proteomes" id="UP000235786">
    <property type="component" value="Unassembled WGS sequence"/>
</dbReference>
<evidence type="ECO:0000313" key="3">
    <source>
        <dbReference type="Proteomes" id="UP000235786"/>
    </source>
</evidence>
<gene>
    <name evidence="2" type="ORF">L207DRAFT_485562</name>
</gene>
<accession>A0A2J6RUC1</accession>
<evidence type="ECO:0000259" key="1">
    <source>
        <dbReference type="Pfam" id="PF06985"/>
    </source>
</evidence>
<dbReference type="OrthoDB" id="2157530at2759"/>
<dbReference type="EMBL" id="KZ613943">
    <property type="protein sequence ID" value="PMD42119.1"/>
    <property type="molecule type" value="Genomic_DNA"/>
</dbReference>
<feature type="non-terminal residue" evidence="2">
    <location>
        <position position="437"/>
    </location>
</feature>
<dbReference type="Pfam" id="PF06985">
    <property type="entry name" value="HET"/>
    <property type="match status" value="1"/>
</dbReference>
<dbReference type="InterPro" id="IPR052895">
    <property type="entry name" value="HetReg/Transcr_Mod"/>
</dbReference>
<name>A0A2J6RUC1_HYAVF</name>
<proteinExistence type="predicted"/>
<evidence type="ECO:0000313" key="2">
    <source>
        <dbReference type="EMBL" id="PMD42119.1"/>
    </source>
</evidence>
<dbReference type="InterPro" id="IPR010730">
    <property type="entry name" value="HET"/>
</dbReference>
<feature type="domain" description="Heterokaryon incompatibility" evidence="1">
    <location>
        <begin position="43"/>
        <end position="183"/>
    </location>
</feature>
<organism evidence="2 3">
    <name type="scientific">Hyaloscypha variabilis (strain UAMH 11265 / GT02V1 / F)</name>
    <name type="common">Meliniomyces variabilis</name>
    <dbReference type="NCBI Taxonomy" id="1149755"/>
    <lineage>
        <taxon>Eukaryota</taxon>
        <taxon>Fungi</taxon>
        <taxon>Dikarya</taxon>
        <taxon>Ascomycota</taxon>
        <taxon>Pezizomycotina</taxon>
        <taxon>Leotiomycetes</taxon>
        <taxon>Helotiales</taxon>
        <taxon>Hyaloscyphaceae</taxon>
        <taxon>Hyaloscypha</taxon>
        <taxon>Hyaloscypha variabilis</taxon>
    </lineage>
</organism>
<protein>
    <submittedName>
        <fullName evidence="2">HET-domain-containing protein</fullName>
    </submittedName>
</protein>
<reference evidence="2 3" key="1">
    <citation type="submission" date="2016-04" db="EMBL/GenBank/DDBJ databases">
        <title>A degradative enzymes factory behind the ericoid mycorrhizal symbiosis.</title>
        <authorList>
            <consortium name="DOE Joint Genome Institute"/>
            <person name="Martino E."/>
            <person name="Morin E."/>
            <person name="Grelet G."/>
            <person name="Kuo A."/>
            <person name="Kohler A."/>
            <person name="Daghino S."/>
            <person name="Barry K."/>
            <person name="Choi C."/>
            <person name="Cichocki N."/>
            <person name="Clum A."/>
            <person name="Copeland A."/>
            <person name="Hainaut M."/>
            <person name="Haridas S."/>
            <person name="Labutti K."/>
            <person name="Lindquist E."/>
            <person name="Lipzen A."/>
            <person name="Khouja H.-R."/>
            <person name="Murat C."/>
            <person name="Ohm R."/>
            <person name="Olson A."/>
            <person name="Spatafora J."/>
            <person name="Veneault-Fourrey C."/>
            <person name="Henrissat B."/>
            <person name="Grigoriev I."/>
            <person name="Martin F."/>
            <person name="Perotto S."/>
        </authorList>
    </citation>
    <scope>NUCLEOTIDE SEQUENCE [LARGE SCALE GENOMIC DNA]</scope>
    <source>
        <strain evidence="2 3">F</strain>
    </source>
</reference>
<sequence length="437" mass="49983">MSIPHDKLDRTKNEIRLISFHRNNTSPLQISLKTVSKDENPRYHCLSYVWGDPTPIWPIVVDDAQVLIAKNLGEALQRVADEKDVEFLWVDALCINQEDEEEKMHQVHMMNNIYSDAVAVLAWLGPEADGSGDVMDEISRDEHTELVSACVHSPFLNLTNEETRALKLFLARPWFHRAWTFQESVLATSAQIHCGSYLFSKKMIYETIYRNLDVSSDARSAEPGSTDYRRLSKTLSVRESWLTYDFSIAELLMSRRGSQCKDPLDLVYSLLGVAIDISGIEPDYTKGVQEVFVAITRHIITTTQNLSILNEVNTERFDDSLPSWVPDWRERKLETAFSKLCGHDTVFRGTLRDFELNTVDDAIRFRVQGRYLDVVQYQVDADDVDAIIDLFNGRVRMKHSLYDDAKELVLIQTMALGARHCPKSLCDKIESGDFDHA</sequence>
<dbReference type="AlphaFoldDB" id="A0A2J6RUC1"/>
<keyword evidence="3" id="KW-1185">Reference proteome</keyword>